<keyword evidence="2" id="KW-0472">Membrane</keyword>
<protein>
    <submittedName>
        <fullName evidence="3">Uncharacterized protein</fullName>
    </submittedName>
</protein>
<dbReference type="Proteomes" id="UP000178636">
    <property type="component" value="Unassembled WGS sequence"/>
</dbReference>
<keyword evidence="2" id="KW-1133">Transmembrane helix</keyword>
<reference evidence="3 4" key="1">
    <citation type="journal article" date="2016" name="Nat. Commun.">
        <title>Thousands of microbial genomes shed light on interconnected biogeochemical processes in an aquifer system.</title>
        <authorList>
            <person name="Anantharaman K."/>
            <person name="Brown C.T."/>
            <person name="Hug L.A."/>
            <person name="Sharon I."/>
            <person name="Castelle C.J."/>
            <person name="Probst A.J."/>
            <person name="Thomas B.C."/>
            <person name="Singh A."/>
            <person name="Wilkins M.J."/>
            <person name="Karaoz U."/>
            <person name="Brodie E.L."/>
            <person name="Williams K.H."/>
            <person name="Hubbard S.S."/>
            <person name="Banfield J.F."/>
        </authorList>
    </citation>
    <scope>NUCLEOTIDE SEQUENCE [LARGE SCALE GENOMIC DNA]</scope>
</reference>
<feature type="region of interest" description="Disordered" evidence="1">
    <location>
        <begin position="112"/>
        <end position="142"/>
    </location>
</feature>
<proteinExistence type="predicted"/>
<evidence type="ECO:0000256" key="1">
    <source>
        <dbReference type="SAM" id="MobiDB-lite"/>
    </source>
</evidence>
<name>A0A1G2DAP5_9BACT</name>
<feature type="region of interest" description="Disordered" evidence="1">
    <location>
        <begin position="31"/>
        <end position="55"/>
    </location>
</feature>
<feature type="compositionally biased region" description="Low complexity" evidence="1">
    <location>
        <begin position="112"/>
        <end position="132"/>
    </location>
</feature>
<feature type="compositionally biased region" description="Basic and acidic residues" evidence="1">
    <location>
        <begin position="133"/>
        <end position="142"/>
    </location>
</feature>
<gene>
    <name evidence="3" type="ORF">A3C93_01915</name>
</gene>
<keyword evidence="2" id="KW-0812">Transmembrane</keyword>
<dbReference type="EMBL" id="MHLO01000048">
    <property type="protein sequence ID" value="OGZ10686.1"/>
    <property type="molecule type" value="Genomic_DNA"/>
</dbReference>
<evidence type="ECO:0000313" key="4">
    <source>
        <dbReference type="Proteomes" id="UP000178636"/>
    </source>
</evidence>
<accession>A0A1G2DAP5</accession>
<sequence>MLRPKNMRTDIIFWFFLPIFLVGTTAFAHGGAESGPETRHPETQIGLPGSRMGHDDMGTTTGGMTRGEVAELIEDTQAVEEKRSAIKLTLLTLSIVGLIYLYFPRRSTVAPLASTTTSSPAPQTPLSASTAAKTDDIERRSP</sequence>
<evidence type="ECO:0000256" key="2">
    <source>
        <dbReference type="SAM" id="Phobius"/>
    </source>
</evidence>
<feature type="transmembrane region" description="Helical" evidence="2">
    <location>
        <begin position="85"/>
        <end position="103"/>
    </location>
</feature>
<comment type="caution">
    <text evidence="3">The sequence shown here is derived from an EMBL/GenBank/DDBJ whole genome shotgun (WGS) entry which is preliminary data.</text>
</comment>
<dbReference type="AlphaFoldDB" id="A0A1G2DAP5"/>
<organism evidence="3 4">
    <name type="scientific">Candidatus Lloydbacteria bacterium RIFCSPHIGHO2_02_FULL_54_17</name>
    <dbReference type="NCBI Taxonomy" id="1798664"/>
    <lineage>
        <taxon>Bacteria</taxon>
        <taxon>Candidatus Lloydiibacteriota</taxon>
    </lineage>
</organism>
<evidence type="ECO:0000313" key="3">
    <source>
        <dbReference type="EMBL" id="OGZ10686.1"/>
    </source>
</evidence>